<keyword evidence="1" id="KW-0472">Membrane</keyword>
<sequence length="355" mass="37144">MAYVIATLVPLLVLALVIRIGRLRGRALWLPVIGLGWGIASTFIALEVNNRWFAAFGLASVITLGGPIAEEIIKAGVLPALTASRLSTWFVDGAVAGFAAATGFAIRENWLYLDRGANEGLSLALARVTSTNLMHAGCTALVGATLAGARTLGWGKRLIAVPAALVVSMSLHSVFNRNTLNSTSATLVTLIGIAVFAGAAGLVALGGPVSLRWARTSMQAQGLSAGEQSVLGRRGDVDNLLDEIEQRFGGVIAEQAERFIALQRRIGIASHSLQGSSDDTARAEFDSLQADANQLRREIGVFPMTWIRSHLPTESGPMGLWAGAAVSAAPAVVDSGDAGRPPGGLWATFDEQPKS</sequence>
<keyword evidence="1" id="KW-1133">Transmembrane helix</keyword>
<dbReference type="PANTHER" id="PTHR36844">
    <property type="entry name" value="PROTEASE PRSW"/>
    <property type="match status" value="1"/>
</dbReference>
<name>A0A6J7F6P3_9ZZZZ</name>
<dbReference type="EMBL" id="CAFBLP010000090">
    <property type="protein sequence ID" value="CAB4888610.1"/>
    <property type="molecule type" value="Genomic_DNA"/>
</dbReference>
<dbReference type="AlphaFoldDB" id="A0A6J7F6P3"/>
<organism evidence="2">
    <name type="scientific">freshwater metagenome</name>
    <dbReference type="NCBI Taxonomy" id="449393"/>
    <lineage>
        <taxon>unclassified sequences</taxon>
        <taxon>metagenomes</taxon>
        <taxon>ecological metagenomes</taxon>
    </lineage>
</organism>
<dbReference type="Pfam" id="PF13367">
    <property type="entry name" value="PrsW-protease"/>
    <property type="match status" value="1"/>
</dbReference>
<feature type="transmembrane region" description="Helical" evidence="1">
    <location>
        <begin position="89"/>
        <end position="106"/>
    </location>
</feature>
<protein>
    <submittedName>
        <fullName evidence="2">Unannotated protein</fullName>
    </submittedName>
</protein>
<feature type="transmembrane region" description="Helical" evidence="1">
    <location>
        <begin position="158"/>
        <end position="175"/>
    </location>
</feature>
<gene>
    <name evidence="2" type="ORF">UFOPK3376_02613</name>
</gene>
<reference evidence="2" key="1">
    <citation type="submission" date="2020-05" db="EMBL/GenBank/DDBJ databases">
        <authorList>
            <person name="Chiriac C."/>
            <person name="Salcher M."/>
            <person name="Ghai R."/>
            <person name="Kavagutti S V."/>
        </authorList>
    </citation>
    <scope>NUCLEOTIDE SEQUENCE</scope>
</reference>
<evidence type="ECO:0000256" key="1">
    <source>
        <dbReference type="SAM" id="Phobius"/>
    </source>
</evidence>
<keyword evidence="1" id="KW-0812">Transmembrane</keyword>
<evidence type="ECO:0000313" key="2">
    <source>
        <dbReference type="EMBL" id="CAB4888610.1"/>
    </source>
</evidence>
<dbReference type="PANTHER" id="PTHR36844:SF1">
    <property type="entry name" value="PROTEASE PRSW"/>
    <property type="match status" value="1"/>
</dbReference>
<dbReference type="InterPro" id="IPR026898">
    <property type="entry name" value="PrsW"/>
</dbReference>
<accession>A0A6J7F6P3</accession>
<proteinExistence type="predicted"/>
<dbReference type="GO" id="GO:0008233">
    <property type="term" value="F:peptidase activity"/>
    <property type="evidence" value="ECO:0007669"/>
    <property type="project" value="InterPro"/>
</dbReference>
<feature type="transmembrane region" description="Helical" evidence="1">
    <location>
        <begin position="29"/>
        <end position="46"/>
    </location>
</feature>
<feature type="transmembrane region" description="Helical" evidence="1">
    <location>
        <begin position="187"/>
        <end position="211"/>
    </location>
</feature>